<feature type="transmembrane region" description="Helical" evidence="11">
    <location>
        <begin position="100"/>
        <end position="122"/>
    </location>
</feature>
<evidence type="ECO:0000256" key="11">
    <source>
        <dbReference type="SAM" id="Phobius"/>
    </source>
</evidence>
<keyword evidence="7" id="KW-0915">Sodium</keyword>
<dbReference type="EMBL" id="AP035768">
    <property type="protein sequence ID" value="BFO22524.1"/>
    <property type="molecule type" value="Genomic_DNA"/>
</dbReference>
<evidence type="ECO:0000256" key="7">
    <source>
        <dbReference type="ARBA" id="ARBA00023053"/>
    </source>
</evidence>
<feature type="transmembrane region" description="Helical" evidence="11">
    <location>
        <begin position="25"/>
        <end position="54"/>
    </location>
</feature>
<keyword evidence="3" id="KW-0050">Antiport</keyword>
<protein>
    <submittedName>
        <fullName evidence="12">Uncharacterized protein</fullName>
    </submittedName>
</protein>
<evidence type="ECO:0000256" key="5">
    <source>
        <dbReference type="ARBA" id="ARBA00022692"/>
    </source>
</evidence>
<dbReference type="GO" id="GO:0005886">
    <property type="term" value="C:plasma membrane"/>
    <property type="evidence" value="ECO:0007669"/>
    <property type="project" value="UniProtKB-SubCell"/>
</dbReference>
<keyword evidence="4" id="KW-1003">Cell membrane</keyword>
<sequence length="152" mass="15307">MPVFALANAGVDLRDGVLTNALGSALTWAVVVGLVAGKVIGIWGGAAFGTRFGLGRLPTGVAPGHVLGGGALSGLGFTVSLLIVGLAFQDPVARAQATVGVLLAAVLATLVGWLVFHLAAVLKGQTDADLPRYLDQPVDPERDHILGPADAP</sequence>
<evidence type="ECO:0000256" key="9">
    <source>
        <dbReference type="ARBA" id="ARBA00023136"/>
    </source>
</evidence>
<dbReference type="GO" id="GO:0015385">
    <property type="term" value="F:sodium:proton antiporter activity"/>
    <property type="evidence" value="ECO:0007669"/>
    <property type="project" value="TreeGrafter"/>
</dbReference>
<evidence type="ECO:0000256" key="2">
    <source>
        <dbReference type="ARBA" id="ARBA00022448"/>
    </source>
</evidence>
<keyword evidence="10" id="KW-0739">Sodium transport</keyword>
<dbReference type="InterPro" id="IPR004670">
    <property type="entry name" value="NhaA"/>
</dbReference>
<dbReference type="GO" id="GO:0006885">
    <property type="term" value="P:regulation of pH"/>
    <property type="evidence" value="ECO:0007669"/>
    <property type="project" value="InterPro"/>
</dbReference>
<dbReference type="AlphaFoldDB" id="A0AAT9HYD2"/>
<dbReference type="Gene3D" id="1.20.1530.10">
    <property type="entry name" value="Na+/H+ antiporter like domain"/>
    <property type="match status" value="1"/>
</dbReference>
<dbReference type="PANTHER" id="PTHR30341:SF0">
    <property type="entry name" value="NA(+)_H(+) ANTIPORTER NHAA"/>
    <property type="match status" value="1"/>
</dbReference>
<reference evidence="12" key="2">
    <citation type="submission" date="2024-07" db="EMBL/GenBank/DDBJ databases">
        <title>Streptomyces haneummycinica sp. nov., a new antibiotic-producing actinobacterium isolated from marine sediment.</title>
        <authorList>
            <person name="Uemura M."/>
            <person name="Hamada M."/>
            <person name="Hirano S."/>
            <person name="Kobayashi K."/>
            <person name="Ohshiro T."/>
            <person name="Kobayashi T."/>
            <person name="Terahara T."/>
        </authorList>
    </citation>
    <scope>NUCLEOTIDE SEQUENCE</scope>
    <source>
        <strain evidence="12">KM77-8</strain>
    </source>
</reference>
<comment type="subcellular location">
    <subcellularLocation>
        <location evidence="1">Cell inner membrane</location>
        <topology evidence="1">Multi-pass membrane protein</topology>
    </subcellularLocation>
</comment>
<evidence type="ECO:0000256" key="1">
    <source>
        <dbReference type="ARBA" id="ARBA00004429"/>
    </source>
</evidence>
<keyword evidence="6 11" id="KW-1133">Transmembrane helix</keyword>
<evidence type="ECO:0000313" key="12">
    <source>
        <dbReference type="EMBL" id="BFO22524.1"/>
    </source>
</evidence>
<organism evidence="12">
    <name type="scientific">Streptomyces haneummycinicus</name>
    <dbReference type="NCBI Taxonomy" id="3074435"/>
    <lineage>
        <taxon>Bacteria</taxon>
        <taxon>Bacillati</taxon>
        <taxon>Actinomycetota</taxon>
        <taxon>Actinomycetes</taxon>
        <taxon>Kitasatosporales</taxon>
        <taxon>Streptomycetaceae</taxon>
        <taxon>Streptomyces</taxon>
    </lineage>
</organism>
<evidence type="ECO:0000256" key="6">
    <source>
        <dbReference type="ARBA" id="ARBA00022989"/>
    </source>
</evidence>
<reference evidence="12" key="1">
    <citation type="submission" date="2024-06" db="EMBL/GenBank/DDBJ databases">
        <authorList>
            <consortium name="consrtm"/>
            <person name="Uemura M."/>
            <person name="Terahara T."/>
        </authorList>
    </citation>
    <scope>NUCLEOTIDE SEQUENCE</scope>
    <source>
        <strain evidence="12">KM77-8</strain>
    </source>
</reference>
<feature type="transmembrane region" description="Helical" evidence="11">
    <location>
        <begin position="66"/>
        <end position="88"/>
    </location>
</feature>
<dbReference type="PANTHER" id="PTHR30341">
    <property type="entry name" value="SODIUM ION/PROTON ANTIPORTER NHAA-RELATED"/>
    <property type="match status" value="1"/>
</dbReference>
<evidence type="ECO:0000256" key="8">
    <source>
        <dbReference type="ARBA" id="ARBA00023065"/>
    </source>
</evidence>
<proteinExistence type="predicted"/>
<keyword evidence="8" id="KW-0406">Ion transport</keyword>
<keyword evidence="2" id="KW-0813">Transport</keyword>
<accession>A0AAT9HYD2</accession>
<dbReference type="Pfam" id="PF06965">
    <property type="entry name" value="Na_H_antiport_1"/>
    <property type="match status" value="1"/>
</dbReference>
<keyword evidence="9 11" id="KW-0472">Membrane</keyword>
<evidence type="ECO:0000256" key="3">
    <source>
        <dbReference type="ARBA" id="ARBA00022449"/>
    </source>
</evidence>
<keyword evidence="5 11" id="KW-0812">Transmembrane</keyword>
<gene>
    <name evidence="12" type="ORF">SHKM778_89120</name>
</gene>
<evidence type="ECO:0000256" key="4">
    <source>
        <dbReference type="ARBA" id="ARBA00022475"/>
    </source>
</evidence>
<evidence type="ECO:0000256" key="10">
    <source>
        <dbReference type="ARBA" id="ARBA00023201"/>
    </source>
</evidence>
<name>A0AAT9HYD2_9ACTN</name>
<dbReference type="InterPro" id="IPR023171">
    <property type="entry name" value="Na/H_antiporter_dom_sf"/>
</dbReference>